<organism evidence="1 2">
    <name type="scientific">Stegodyphus mimosarum</name>
    <name type="common">African social velvet spider</name>
    <dbReference type="NCBI Taxonomy" id="407821"/>
    <lineage>
        <taxon>Eukaryota</taxon>
        <taxon>Metazoa</taxon>
        <taxon>Ecdysozoa</taxon>
        <taxon>Arthropoda</taxon>
        <taxon>Chelicerata</taxon>
        <taxon>Arachnida</taxon>
        <taxon>Araneae</taxon>
        <taxon>Araneomorphae</taxon>
        <taxon>Entelegynae</taxon>
        <taxon>Eresoidea</taxon>
        <taxon>Eresidae</taxon>
        <taxon>Stegodyphus</taxon>
    </lineage>
</organism>
<keyword evidence="2" id="KW-1185">Reference proteome</keyword>
<dbReference type="AlphaFoldDB" id="A0A087SYS0"/>
<sequence>YPKVTKIINWTSPKFWHFILLIVYIHTRAHTVLNKIKSAISTPDCLQSQGLKCHCIVGIEFIYRPIFFLFKNKMSPLLFLF</sequence>
<name>A0A087SYS0_STEMI</name>
<feature type="non-terminal residue" evidence="1">
    <location>
        <position position="81"/>
    </location>
</feature>
<evidence type="ECO:0000313" key="1">
    <source>
        <dbReference type="EMBL" id="KFM58009.1"/>
    </source>
</evidence>
<evidence type="ECO:0000313" key="2">
    <source>
        <dbReference type="Proteomes" id="UP000054359"/>
    </source>
</evidence>
<reference evidence="1 2" key="1">
    <citation type="submission" date="2013-11" db="EMBL/GenBank/DDBJ databases">
        <title>Genome sequencing of Stegodyphus mimosarum.</title>
        <authorList>
            <person name="Bechsgaard J."/>
        </authorList>
    </citation>
    <scope>NUCLEOTIDE SEQUENCE [LARGE SCALE GENOMIC DNA]</scope>
</reference>
<dbReference type="EMBL" id="KK112572">
    <property type="protein sequence ID" value="KFM58009.1"/>
    <property type="molecule type" value="Genomic_DNA"/>
</dbReference>
<gene>
    <name evidence="1" type="ORF">X975_16623</name>
</gene>
<protein>
    <submittedName>
        <fullName evidence="1">Uncharacterized protein</fullName>
    </submittedName>
</protein>
<accession>A0A087SYS0</accession>
<feature type="non-terminal residue" evidence="1">
    <location>
        <position position="1"/>
    </location>
</feature>
<proteinExistence type="predicted"/>
<dbReference type="Proteomes" id="UP000054359">
    <property type="component" value="Unassembled WGS sequence"/>
</dbReference>